<evidence type="ECO:0000256" key="4">
    <source>
        <dbReference type="ARBA" id="ARBA00022692"/>
    </source>
</evidence>
<feature type="transmembrane region" description="Helical" evidence="9">
    <location>
        <begin position="481"/>
        <end position="501"/>
    </location>
</feature>
<keyword evidence="7 9" id="KW-1133">Transmembrane helix</keyword>
<proteinExistence type="predicted"/>
<dbReference type="PROSITE" id="PS50893">
    <property type="entry name" value="ABC_TRANSPORTER_2"/>
    <property type="match status" value="2"/>
</dbReference>
<reference evidence="12" key="1">
    <citation type="journal article" date="2023" name="Access Microbiol">
        <title>De-novo genome assembly for Akanthomyces muscarius, a biocontrol agent of insect agricultural pests.</title>
        <authorList>
            <person name="Erdos Z."/>
            <person name="Studholme D.J."/>
            <person name="Raymond B."/>
            <person name="Sharma M."/>
        </authorList>
    </citation>
    <scope>NUCLEOTIDE SEQUENCE</scope>
    <source>
        <strain evidence="12">Ve6</strain>
    </source>
</reference>
<feature type="transmembrane region" description="Helical" evidence="9">
    <location>
        <begin position="33"/>
        <end position="51"/>
    </location>
</feature>
<keyword evidence="4 9" id="KW-0812">Transmembrane</keyword>
<dbReference type="KEGG" id="amus:LMH87_001075"/>
<evidence type="ECO:0000259" key="11">
    <source>
        <dbReference type="PROSITE" id="PS50929"/>
    </source>
</evidence>
<evidence type="ECO:0000256" key="2">
    <source>
        <dbReference type="ARBA" id="ARBA00022448"/>
    </source>
</evidence>
<dbReference type="SMART" id="SM00382">
    <property type="entry name" value="AAA"/>
    <property type="match status" value="2"/>
</dbReference>
<dbReference type="RefSeq" id="XP_056055973.1">
    <property type="nucleotide sequence ID" value="XM_056199091.1"/>
</dbReference>
<dbReference type="InterPro" id="IPR027417">
    <property type="entry name" value="P-loop_NTPase"/>
</dbReference>
<evidence type="ECO:0000256" key="7">
    <source>
        <dbReference type="ARBA" id="ARBA00022989"/>
    </source>
</evidence>
<keyword evidence="6" id="KW-0067">ATP-binding</keyword>
<name>A0A9W8QFT5_AKAMU</name>
<dbReference type="InterPro" id="IPR036640">
    <property type="entry name" value="ABC1_TM_sf"/>
</dbReference>
<dbReference type="InterPro" id="IPR003593">
    <property type="entry name" value="AAA+_ATPase"/>
</dbReference>
<evidence type="ECO:0000256" key="5">
    <source>
        <dbReference type="ARBA" id="ARBA00022741"/>
    </source>
</evidence>
<keyword evidence="8 9" id="KW-0472">Membrane</keyword>
<dbReference type="Gene3D" id="3.40.50.300">
    <property type="entry name" value="P-loop containing nucleotide triphosphate hydrolases"/>
    <property type="match status" value="2"/>
</dbReference>
<dbReference type="PANTHER" id="PTHR24223">
    <property type="entry name" value="ATP-BINDING CASSETTE SUB-FAMILY C"/>
    <property type="match status" value="1"/>
</dbReference>
<feature type="transmembrane region" description="Helical" evidence="9">
    <location>
        <begin position="389"/>
        <end position="408"/>
    </location>
</feature>
<feature type="transmembrane region" description="Helical" evidence="9">
    <location>
        <begin position="885"/>
        <end position="908"/>
    </location>
</feature>
<accession>A0A9W8QFT5</accession>
<dbReference type="InterPro" id="IPR011527">
    <property type="entry name" value="ABC1_TM_dom"/>
</dbReference>
<keyword evidence="2" id="KW-0813">Transport</keyword>
<feature type="transmembrane region" description="Helical" evidence="9">
    <location>
        <begin position="97"/>
        <end position="118"/>
    </location>
</feature>
<comment type="subcellular location">
    <subcellularLocation>
        <location evidence="1">Cell membrane</location>
        <topology evidence="1">Multi-pass membrane protein</topology>
    </subcellularLocation>
</comment>
<evidence type="ECO:0000259" key="10">
    <source>
        <dbReference type="PROSITE" id="PS50893"/>
    </source>
</evidence>
<dbReference type="GO" id="GO:0005524">
    <property type="term" value="F:ATP binding"/>
    <property type="evidence" value="ECO:0007669"/>
    <property type="project" value="UniProtKB-KW"/>
</dbReference>
<dbReference type="SUPFAM" id="SSF90123">
    <property type="entry name" value="ABC transporter transmembrane region"/>
    <property type="match status" value="2"/>
</dbReference>
<feature type="transmembrane region" description="Helical" evidence="9">
    <location>
        <begin position="155"/>
        <end position="177"/>
    </location>
</feature>
<evidence type="ECO:0000313" key="12">
    <source>
        <dbReference type="EMBL" id="KAJ4155849.1"/>
    </source>
</evidence>
<comment type="caution">
    <text evidence="12">The sequence shown here is derived from an EMBL/GenBank/DDBJ whole genome shotgun (WGS) entry which is preliminary data.</text>
</comment>
<dbReference type="GeneID" id="80888234"/>
<dbReference type="PROSITE" id="PS50929">
    <property type="entry name" value="ABC_TM1F"/>
    <property type="match status" value="1"/>
</dbReference>
<feature type="domain" description="ABC transmembrane type-1" evidence="11">
    <location>
        <begin position="988"/>
        <end position="1126"/>
    </location>
</feature>
<feature type="transmembrane region" description="Helical" evidence="9">
    <location>
        <begin position="63"/>
        <end position="85"/>
    </location>
</feature>
<dbReference type="PANTHER" id="PTHR24223:SF399">
    <property type="entry name" value="ABC TRANSPORTER ATNG"/>
    <property type="match status" value="1"/>
</dbReference>
<evidence type="ECO:0008006" key="14">
    <source>
        <dbReference type="Google" id="ProtNLM"/>
    </source>
</evidence>
<evidence type="ECO:0000256" key="1">
    <source>
        <dbReference type="ARBA" id="ARBA00004651"/>
    </source>
</evidence>
<evidence type="ECO:0000256" key="8">
    <source>
        <dbReference type="ARBA" id="ARBA00023136"/>
    </source>
</evidence>
<sequence length="1408" mass="156003">MALPPPPPAWSGDDTFGPRLPGHRDLTLLFENVVFAIVPAAVVLLFTPLYLRRALRERGPARIAWTLYLEIALAGGVFLTDLIGANLWSKSPYAPPYAMAAATIMFLAAIAMGFVLFIGRVRGRWPVLPTVYAATTALFDVVRMRSYVLRDMRDMAAVCIMTALIKILFLISGQISLRLRDRRALLRGQSIVDWAISTLSLGFRNNIHLEHLPELDPASESVALFHRFQPHWANVNKKSRWPLLKACVKTLQWELTSALPPRLAFFAFIFSQPFLIQHVTLLVKHGRPPPDVIARVTAFTAFVFLGIGICKGYHRQVCHRVSTCLRGMLLSAIFEKIMHLECEVLQKKEAFELMETDLAIVEEMPTRFCDLVVSFLEVGFGTYLLHNYVGLWCCLVFIPCSLVAFMTAGMKYSKTAAKDAWNDKMKHREAVTTNAMAQLQSIKAIGLAPIVSTNIQELYAAELQSSSYDRKMRLATHIMDIFAESITPMLVLIGSVSWIAFPNSHSACEVFTIMSLVSLVSAGMATVLLQVPRLAAITASLSRVERFLLREPVKGLSTELHEKGNAVTEIGRMYSTWRSCTPELRNATLSYQTSSAPILRNVSIRFSPGGVSVIHGPAGSGKSSLVRVLLGEKLLDEGIVTMPPGPAGYCDATPWLVEKDPRSNVIGNHEYVEEWYKKIAWACLISGAEDVSDDKGMTGGNDSNLALEQKQRIQLARAAYGRPNLLVLDEPCRGLDDETSMAILDRLFGPGGVMRLLGITTIITTANASQLAVADVAYSLDGEGHVEALEKPSQSFSATVSEQVHRSPTREIYKTAAGHLDKTKTDNTTKDENDDWLVWFLADSAGWEPILFGVMLLTCAAVSERFPPVYIRIWLSTEPENKYCFVGYAIVTMFPAILTAISVGLFYLQCAPAMARSFHQNMVTSVFNPSVARLSKLDSTQLTGFFFKDLSVLTQELPRSIVEVMYLATLVTCDVLIVLTCNRYVINVLPVIPATVFALQNHYLSIHSQVQSLAREATAPLLAHFRFATQGIIHIRAMRWESVFLKDCQKLIDHSLRPHYGVSCMQRWLHLVIDAIVATLAIVCVGTSLCLADTISETAIGLAMLNLVSFGSVVCRLFDGWVNLQGPWAALNRLKLLTEAAKPKQKIQYKREFDNWKTTTGRFDMYAVTAGFDGCYTDNDALRNVSVQMPSASKLAIIGPPGSGKSSLLLSILTLLDFAGTIYIDGSNVQNIPPDVLRESVVTLPQGGVQLPGTIRRNLDPWATPEHSFSDAEIFAVLDRVGLAALVQARGGLSTNFDSARLSSCEKQLLFLARAILRKGHLEARLVLVDDITSDVDEETADRIQDIIETTFADCTVVTVTSRMEMLRNMEKIIEMHEGRVVNMIDRPRHAPKDNDDYESDEMDFGIY</sequence>
<feature type="domain" description="ABC transporter" evidence="10">
    <location>
        <begin position="584"/>
        <end position="808"/>
    </location>
</feature>
<protein>
    <recommendedName>
        <fullName evidence="14">ABC transporter</fullName>
    </recommendedName>
</protein>
<dbReference type="CDD" id="cd18580">
    <property type="entry name" value="ABC_6TM_ABCC_D2"/>
    <property type="match status" value="1"/>
</dbReference>
<dbReference type="EMBL" id="JAJHUN010000007">
    <property type="protein sequence ID" value="KAJ4155849.1"/>
    <property type="molecule type" value="Genomic_DNA"/>
</dbReference>
<dbReference type="SUPFAM" id="SSF52540">
    <property type="entry name" value="P-loop containing nucleoside triphosphate hydrolases"/>
    <property type="match status" value="2"/>
</dbReference>
<dbReference type="Gene3D" id="1.20.1560.10">
    <property type="entry name" value="ABC transporter type 1, transmembrane domain"/>
    <property type="match status" value="2"/>
</dbReference>
<evidence type="ECO:0000256" key="3">
    <source>
        <dbReference type="ARBA" id="ARBA00022475"/>
    </source>
</evidence>
<keyword evidence="13" id="KW-1185">Reference proteome</keyword>
<dbReference type="Pfam" id="PF00664">
    <property type="entry name" value="ABC_membrane"/>
    <property type="match status" value="1"/>
</dbReference>
<dbReference type="Pfam" id="PF00005">
    <property type="entry name" value="ABC_tran"/>
    <property type="match status" value="2"/>
</dbReference>
<feature type="transmembrane region" description="Helical" evidence="9">
    <location>
        <begin position="513"/>
        <end position="536"/>
    </location>
</feature>
<evidence type="ECO:0000256" key="9">
    <source>
        <dbReference type="SAM" id="Phobius"/>
    </source>
</evidence>
<dbReference type="GO" id="GO:0016887">
    <property type="term" value="F:ATP hydrolysis activity"/>
    <property type="evidence" value="ECO:0007669"/>
    <property type="project" value="InterPro"/>
</dbReference>
<evidence type="ECO:0000256" key="6">
    <source>
        <dbReference type="ARBA" id="ARBA00022840"/>
    </source>
</evidence>
<dbReference type="GO" id="GO:0140359">
    <property type="term" value="F:ABC-type transporter activity"/>
    <property type="evidence" value="ECO:0007669"/>
    <property type="project" value="InterPro"/>
</dbReference>
<keyword evidence="5" id="KW-0547">Nucleotide-binding</keyword>
<dbReference type="Proteomes" id="UP001144673">
    <property type="component" value="Chromosome 6"/>
</dbReference>
<dbReference type="InterPro" id="IPR003439">
    <property type="entry name" value="ABC_transporter-like_ATP-bd"/>
</dbReference>
<dbReference type="InterPro" id="IPR050173">
    <property type="entry name" value="ABC_transporter_C-like"/>
</dbReference>
<gene>
    <name evidence="12" type="ORF">LMH87_001075</name>
</gene>
<dbReference type="InterPro" id="IPR044726">
    <property type="entry name" value="ABCC_6TM_D2"/>
</dbReference>
<feature type="domain" description="ABC transporter" evidence="10">
    <location>
        <begin position="1163"/>
        <end position="1403"/>
    </location>
</feature>
<dbReference type="GO" id="GO:0005886">
    <property type="term" value="C:plasma membrane"/>
    <property type="evidence" value="ECO:0007669"/>
    <property type="project" value="UniProtKB-SubCell"/>
</dbReference>
<keyword evidence="3" id="KW-1003">Cell membrane</keyword>
<evidence type="ECO:0000313" key="13">
    <source>
        <dbReference type="Proteomes" id="UP001144673"/>
    </source>
</evidence>
<organism evidence="12 13">
    <name type="scientific">Akanthomyces muscarius</name>
    <name type="common">Entomopathogenic fungus</name>
    <name type="synonym">Lecanicillium muscarium</name>
    <dbReference type="NCBI Taxonomy" id="2231603"/>
    <lineage>
        <taxon>Eukaryota</taxon>
        <taxon>Fungi</taxon>
        <taxon>Dikarya</taxon>
        <taxon>Ascomycota</taxon>
        <taxon>Pezizomycotina</taxon>
        <taxon>Sordariomycetes</taxon>
        <taxon>Hypocreomycetidae</taxon>
        <taxon>Hypocreales</taxon>
        <taxon>Cordycipitaceae</taxon>
        <taxon>Akanthomyces</taxon>
    </lineage>
</organism>